<gene>
    <name evidence="4" type="ORF">NTH_03627</name>
</gene>
<dbReference type="Proteomes" id="UP001342418">
    <property type="component" value="Chromosome"/>
</dbReference>
<accession>A0ABY5MQS7</accession>
<evidence type="ECO:0000313" key="5">
    <source>
        <dbReference type="Proteomes" id="UP001342418"/>
    </source>
</evidence>
<dbReference type="PANTHER" id="PTHR12184">
    <property type="entry name" value="UBIQUINOL-CYTOCHROME C REDUCTASE COMPLEX ASSEMBLY FACTOR 1 FAMILY MEMBER"/>
    <property type="match status" value="1"/>
</dbReference>
<feature type="domain" description="Ubiquinol-cytochrome c chaperone" evidence="3">
    <location>
        <begin position="36"/>
        <end position="174"/>
    </location>
</feature>
<evidence type="ECO:0000256" key="1">
    <source>
        <dbReference type="ARBA" id="ARBA00006407"/>
    </source>
</evidence>
<keyword evidence="5" id="KW-1185">Reference proteome</keyword>
<comment type="similarity">
    <text evidence="2">Belongs to the UPF0174 family.</text>
</comment>
<evidence type="ECO:0000259" key="3">
    <source>
        <dbReference type="Pfam" id="PF03981"/>
    </source>
</evidence>
<organism evidence="4 5">
    <name type="scientific">Nitratireductor thuwali</name>
    <dbReference type="NCBI Taxonomy" id="2267699"/>
    <lineage>
        <taxon>Bacteria</taxon>
        <taxon>Pseudomonadati</taxon>
        <taxon>Pseudomonadota</taxon>
        <taxon>Alphaproteobacteria</taxon>
        <taxon>Hyphomicrobiales</taxon>
        <taxon>Phyllobacteriaceae</taxon>
        <taxon>Nitratireductor</taxon>
    </lineage>
</organism>
<reference evidence="4 5" key="1">
    <citation type="submission" date="2018-07" db="EMBL/GenBank/DDBJ databases">
        <title>Genome sequence of Nitratireductor thuwali#1536.</title>
        <authorList>
            <person name="Michoud G."/>
            <person name="Merlino G."/>
            <person name="Sefrji F.O."/>
            <person name="Daffonchio D."/>
        </authorList>
    </citation>
    <scope>NUCLEOTIDE SEQUENCE [LARGE SCALE GENOMIC DNA]</scope>
    <source>
        <strain evidence="5">Nit1536</strain>
    </source>
</reference>
<dbReference type="InterPro" id="IPR007129">
    <property type="entry name" value="Ubiqinol_cyt_c_chaperone_CPB3"/>
</dbReference>
<comment type="similarity">
    <text evidence="1">Belongs to the CBP3 family.</text>
</comment>
<protein>
    <recommendedName>
        <fullName evidence="3">Ubiquinol-cytochrome c chaperone domain-containing protein</fullName>
    </recommendedName>
</protein>
<dbReference type="RefSeq" id="WP_338531318.1">
    <property type="nucleotide sequence ID" value="NZ_CP030941.1"/>
</dbReference>
<sequence>MFQWLAGARRRNRRSVVDALYAQIVAAARRPRFYSDWQAPDTPLGRFEMLSVHMFLFLHRLRGAEGAARAVAQDVTDQFFHDVDHSLREMGIGDLGVPKRIKKLARMFYGRLAAYGEAVDARDEAALAEALRRNIRPETAEWNEAADLAHYILKAHDALNGLDEEALLTGRLSFAPVEGDDESD</sequence>
<evidence type="ECO:0000313" key="4">
    <source>
        <dbReference type="EMBL" id="UUP19137.1"/>
    </source>
</evidence>
<name>A0ABY5MQS7_9HYPH</name>
<dbReference type="InterPro" id="IPR021150">
    <property type="entry name" value="Ubiq_cyt_c_chap"/>
</dbReference>
<dbReference type="InterPro" id="IPR014569">
    <property type="entry name" value="Ubq_cyt-c_CBP3-rel"/>
</dbReference>
<dbReference type="Pfam" id="PF03981">
    <property type="entry name" value="Ubiq_cyt_C_chap"/>
    <property type="match status" value="1"/>
</dbReference>
<dbReference type="PIRSF" id="PIRSF032079">
    <property type="entry name" value="UCP032079"/>
    <property type="match status" value="1"/>
</dbReference>
<dbReference type="EMBL" id="CP030941">
    <property type="protein sequence ID" value="UUP19137.1"/>
    <property type="molecule type" value="Genomic_DNA"/>
</dbReference>
<dbReference type="PANTHER" id="PTHR12184:SF1">
    <property type="entry name" value="UBIQUINOL-CYTOCHROME-C REDUCTASE COMPLEX ASSEMBLY FACTOR 1"/>
    <property type="match status" value="1"/>
</dbReference>
<proteinExistence type="inferred from homology"/>
<evidence type="ECO:0000256" key="2">
    <source>
        <dbReference type="ARBA" id="ARBA00006436"/>
    </source>
</evidence>